<evidence type="ECO:0000256" key="2">
    <source>
        <dbReference type="ARBA" id="ARBA00022917"/>
    </source>
</evidence>
<evidence type="ECO:0000259" key="4">
    <source>
        <dbReference type="Pfam" id="PF01765"/>
    </source>
</evidence>
<feature type="domain" description="Ribosome recycling factor" evidence="4">
    <location>
        <begin position="19"/>
        <end position="181"/>
    </location>
</feature>
<dbReference type="RefSeq" id="WP_041017808.1">
    <property type="nucleotide sequence ID" value="NZ_CCEJ010000007.1"/>
</dbReference>
<dbReference type="Proteomes" id="UP000031552">
    <property type="component" value="Unassembled WGS sequence"/>
</dbReference>
<dbReference type="InterPro" id="IPR023584">
    <property type="entry name" value="Ribosome_recyc_fac_dom"/>
</dbReference>
<dbReference type="PANTHER" id="PTHR20982">
    <property type="entry name" value="RIBOSOME RECYCLING FACTOR"/>
    <property type="match status" value="1"/>
</dbReference>
<sequence length="183" mass="20717">MRIKEQTEEGMKAALNHLAQELKNIRTGRANPGILDSVSVEVYGSPMRLRDLANITVPESRQLLIIPFDKKNCASIGKAIEKANLGLRPIVEGDVVRINIPPMDENIRKDMVKLCHKRREEAKVGIRNVRAHNNKIVRDEKAQGNIGEDIVKKEEKEIQTLTDKYCKLADDMVAQKEKEILTI</sequence>
<evidence type="ECO:0000256" key="3">
    <source>
        <dbReference type="HAMAP-Rule" id="MF_00040"/>
    </source>
</evidence>
<dbReference type="AlphaFoldDB" id="A0A090D230"/>
<dbReference type="GO" id="GO:0005737">
    <property type="term" value="C:cytoplasm"/>
    <property type="evidence" value="ECO:0007669"/>
    <property type="project" value="UniProtKB-SubCell"/>
</dbReference>
<proteinExistence type="inferred from homology"/>
<dbReference type="NCBIfam" id="TIGR00496">
    <property type="entry name" value="frr"/>
    <property type="match status" value="1"/>
</dbReference>
<dbReference type="EMBL" id="CCEJ010000007">
    <property type="protein sequence ID" value="CDR34255.1"/>
    <property type="molecule type" value="Genomic_DNA"/>
</dbReference>
<dbReference type="InterPro" id="IPR002661">
    <property type="entry name" value="Ribosome_recyc_fac"/>
</dbReference>
<dbReference type="Gene3D" id="1.10.132.20">
    <property type="entry name" value="Ribosome-recycling factor"/>
    <property type="match status" value="1"/>
</dbReference>
<protein>
    <recommendedName>
        <fullName evidence="3">Ribosome-recycling factor</fullName>
        <shortName evidence="3">RRF</shortName>
    </recommendedName>
    <alternativeName>
        <fullName evidence="3">Ribosome-releasing factor</fullName>
    </alternativeName>
</protein>
<keyword evidence="2 3" id="KW-0648">Protein biosynthesis</keyword>
<dbReference type="OrthoDB" id="9804006at2"/>
<keyword evidence="6" id="KW-1185">Reference proteome</keyword>
<dbReference type="GO" id="GO:0006415">
    <property type="term" value="P:translational termination"/>
    <property type="evidence" value="ECO:0007669"/>
    <property type="project" value="UniProtKB-UniRule"/>
</dbReference>
<dbReference type="PANTHER" id="PTHR20982:SF3">
    <property type="entry name" value="MITOCHONDRIAL RIBOSOME RECYCLING FACTOR PSEUDO 1"/>
    <property type="match status" value="1"/>
</dbReference>
<dbReference type="SUPFAM" id="SSF55194">
    <property type="entry name" value="Ribosome recycling factor, RRF"/>
    <property type="match status" value="1"/>
</dbReference>
<dbReference type="STRING" id="1437425.CSEC_1439"/>
<dbReference type="FunFam" id="3.30.1360.40:FF:000001">
    <property type="entry name" value="Ribosome-recycling factor"/>
    <property type="match status" value="1"/>
</dbReference>
<comment type="caution">
    <text evidence="5">The sequence shown here is derived from an EMBL/GenBank/DDBJ whole genome shotgun (WGS) entry which is preliminary data.</text>
</comment>
<evidence type="ECO:0000313" key="5">
    <source>
        <dbReference type="EMBL" id="CDR34255.1"/>
    </source>
</evidence>
<dbReference type="Pfam" id="PF01765">
    <property type="entry name" value="RRF"/>
    <property type="match status" value="1"/>
</dbReference>
<evidence type="ECO:0000256" key="1">
    <source>
        <dbReference type="ARBA" id="ARBA00005912"/>
    </source>
</evidence>
<dbReference type="HAMAP" id="MF_00040">
    <property type="entry name" value="RRF"/>
    <property type="match status" value="1"/>
</dbReference>
<reference evidence="5" key="1">
    <citation type="submission" date="2013-12" db="EMBL/GenBank/DDBJ databases">
        <authorList>
            <person name="Linke B."/>
        </authorList>
    </citation>
    <scope>NUCLEOTIDE SEQUENCE [LARGE SCALE GENOMIC DNA]</scope>
    <source>
        <strain evidence="5">CRIB-18</strain>
    </source>
</reference>
<accession>A0A090D230</accession>
<dbReference type="Gene3D" id="3.30.1360.40">
    <property type="match status" value="1"/>
</dbReference>
<dbReference type="GO" id="GO:0043023">
    <property type="term" value="F:ribosomal large subunit binding"/>
    <property type="evidence" value="ECO:0007669"/>
    <property type="project" value="TreeGrafter"/>
</dbReference>
<organism evidence="5 6">
    <name type="scientific">Candidatus Criblamydia sequanensis CRIB-18</name>
    <dbReference type="NCBI Taxonomy" id="1437425"/>
    <lineage>
        <taxon>Bacteria</taxon>
        <taxon>Pseudomonadati</taxon>
        <taxon>Chlamydiota</taxon>
        <taxon>Chlamydiia</taxon>
        <taxon>Parachlamydiales</taxon>
        <taxon>Candidatus Criblamydiaceae</taxon>
        <taxon>Candidatus Criblamydia</taxon>
    </lineage>
</organism>
<gene>
    <name evidence="3 5" type="primary">frr</name>
    <name evidence="5" type="ORF">CSEC_1439</name>
</gene>
<dbReference type="eggNOG" id="COG0233">
    <property type="taxonomic scope" value="Bacteria"/>
</dbReference>
<comment type="subcellular location">
    <subcellularLocation>
        <location evidence="3">Cytoplasm</location>
    </subcellularLocation>
</comment>
<keyword evidence="3" id="KW-0963">Cytoplasm</keyword>
<name>A0A090D230_9BACT</name>
<reference evidence="5" key="2">
    <citation type="submission" date="2014-09" db="EMBL/GenBank/DDBJ databases">
        <title>Criblamydia sequanensis harbors a mega-plasmid encoding arsenite resistance.</title>
        <authorList>
            <person name="Bertelli C."/>
            <person name="Goesmann A."/>
            <person name="Greub G."/>
        </authorList>
    </citation>
    <scope>NUCLEOTIDE SEQUENCE [LARGE SCALE GENOMIC DNA]</scope>
    <source>
        <strain evidence="5">CRIB-18</strain>
    </source>
</reference>
<evidence type="ECO:0000313" key="6">
    <source>
        <dbReference type="Proteomes" id="UP000031552"/>
    </source>
</evidence>
<dbReference type="CDD" id="cd00520">
    <property type="entry name" value="RRF"/>
    <property type="match status" value="1"/>
</dbReference>
<comment type="similarity">
    <text evidence="1 3">Belongs to the RRF family.</text>
</comment>
<comment type="function">
    <text evidence="3">Responsible for the release of ribosomes from messenger RNA at the termination of protein biosynthesis. May increase the efficiency of translation by recycling ribosomes from one round of translation to another.</text>
</comment>
<dbReference type="InterPro" id="IPR036191">
    <property type="entry name" value="RRF_sf"/>
</dbReference>